<sequence length="320" mass="36038">MRNFWNSSGDPSVSIILLTARDNGSMIRLKHLEEVVSLHNYLLYNFTVEFENEQINFNDLCYPYCNINYGLNIFYEGLLAQTNLHRAGKPLNDETILSFPISKVNGFKINIEKSLFGVTKKQYSSNRTHYLGGQFDDNGSIEGKIMFAVVNGNQTLSQSVTDIDYVKVIMLLFRGDQTTQRKGEILSKWQTSVYNFSLMQYSNPLIEMQVFGAEVLDYEMMRDGLRLAPYFALGFGLMVSFVVITVNGTALLYGKFDFGKIMISFGATISSLMAVSTTYGLLSLIGFRLNSISLVLPFLVCGIGVDDAFLMIHSWQKLSS</sequence>
<dbReference type="Proteomes" id="UP000887579">
    <property type="component" value="Unplaced"/>
</dbReference>
<accession>A0AC34G340</accession>
<name>A0AC34G340_9BILA</name>
<reference evidence="2" key="1">
    <citation type="submission" date="2022-11" db="UniProtKB">
        <authorList>
            <consortium name="WormBaseParasite"/>
        </authorList>
    </citation>
    <scope>IDENTIFICATION</scope>
</reference>
<organism evidence="1 2">
    <name type="scientific">Panagrolaimus sp. ES5</name>
    <dbReference type="NCBI Taxonomy" id="591445"/>
    <lineage>
        <taxon>Eukaryota</taxon>
        <taxon>Metazoa</taxon>
        <taxon>Ecdysozoa</taxon>
        <taxon>Nematoda</taxon>
        <taxon>Chromadorea</taxon>
        <taxon>Rhabditida</taxon>
        <taxon>Tylenchina</taxon>
        <taxon>Panagrolaimomorpha</taxon>
        <taxon>Panagrolaimoidea</taxon>
        <taxon>Panagrolaimidae</taxon>
        <taxon>Panagrolaimus</taxon>
    </lineage>
</organism>
<evidence type="ECO:0000313" key="2">
    <source>
        <dbReference type="WBParaSite" id="ES5_v2.g23841.t1"/>
    </source>
</evidence>
<evidence type="ECO:0000313" key="1">
    <source>
        <dbReference type="Proteomes" id="UP000887579"/>
    </source>
</evidence>
<protein>
    <submittedName>
        <fullName evidence="2">SSD domain-containing protein</fullName>
    </submittedName>
</protein>
<dbReference type="WBParaSite" id="ES5_v2.g23841.t1">
    <property type="protein sequence ID" value="ES5_v2.g23841.t1"/>
    <property type="gene ID" value="ES5_v2.g23841"/>
</dbReference>
<proteinExistence type="predicted"/>